<evidence type="ECO:0000256" key="8">
    <source>
        <dbReference type="ARBA" id="ARBA00023136"/>
    </source>
</evidence>
<keyword evidence="6 10" id="KW-1133">Transmembrane helix</keyword>
<reference evidence="11 12" key="1">
    <citation type="submission" date="2018-11" db="EMBL/GenBank/DDBJ databases">
        <title>Gemmobacter sp. nov., YIM 102744-1 draft genome.</title>
        <authorList>
            <person name="Li G."/>
            <person name="Jiang Y."/>
        </authorList>
    </citation>
    <scope>NUCLEOTIDE SEQUENCE [LARGE SCALE GENOMIC DNA]</scope>
    <source>
        <strain evidence="11 12">YIM 102744-1</strain>
    </source>
</reference>
<dbReference type="PRINTS" id="PR01506">
    <property type="entry name" value="TATBPROTEIN"/>
</dbReference>
<dbReference type="RefSeq" id="WP_124964671.1">
    <property type="nucleotide sequence ID" value="NZ_RRAZ01000011.1"/>
</dbReference>
<dbReference type="GO" id="GO:0008320">
    <property type="term" value="F:protein transmembrane transporter activity"/>
    <property type="evidence" value="ECO:0007669"/>
    <property type="project" value="InterPro"/>
</dbReference>
<keyword evidence="4 10" id="KW-0812">Transmembrane</keyword>
<keyword evidence="12" id="KW-1185">Reference proteome</keyword>
<dbReference type="GO" id="GO:0016020">
    <property type="term" value="C:membrane"/>
    <property type="evidence" value="ECO:0007669"/>
    <property type="project" value="UniProtKB-SubCell"/>
</dbReference>
<evidence type="ECO:0000256" key="9">
    <source>
        <dbReference type="SAM" id="MobiDB-lite"/>
    </source>
</evidence>
<dbReference type="Pfam" id="PF02416">
    <property type="entry name" value="TatA_B_E"/>
    <property type="match status" value="1"/>
</dbReference>
<dbReference type="InterPro" id="IPR018448">
    <property type="entry name" value="TatB"/>
</dbReference>
<dbReference type="InterPro" id="IPR003369">
    <property type="entry name" value="TatA/B/E"/>
</dbReference>
<evidence type="ECO:0000256" key="5">
    <source>
        <dbReference type="ARBA" id="ARBA00022927"/>
    </source>
</evidence>
<protein>
    <submittedName>
        <fullName evidence="11">Twin-arginine translocase subunit TatB</fullName>
    </submittedName>
</protein>
<dbReference type="Proteomes" id="UP000282125">
    <property type="component" value="Unassembled WGS sequence"/>
</dbReference>
<organism evidence="11 12">
    <name type="scientific">Falsigemmobacter faecalis</name>
    <dbReference type="NCBI Taxonomy" id="2488730"/>
    <lineage>
        <taxon>Bacteria</taxon>
        <taxon>Pseudomonadati</taxon>
        <taxon>Pseudomonadota</taxon>
        <taxon>Alphaproteobacteria</taxon>
        <taxon>Rhodobacterales</taxon>
        <taxon>Paracoccaceae</taxon>
        <taxon>Falsigemmobacter</taxon>
    </lineage>
</organism>
<keyword evidence="8 10" id="KW-0472">Membrane</keyword>
<dbReference type="OrthoDB" id="7206969at2"/>
<name>A0A3P3DME8_9RHOB</name>
<dbReference type="EMBL" id="RRAZ01000011">
    <property type="protein sequence ID" value="RRH75104.1"/>
    <property type="molecule type" value="Genomic_DNA"/>
</dbReference>
<evidence type="ECO:0000256" key="2">
    <source>
        <dbReference type="ARBA" id="ARBA00022448"/>
    </source>
</evidence>
<feature type="compositionally biased region" description="Low complexity" evidence="9">
    <location>
        <begin position="114"/>
        <end position="146"/>
    </location>
</feature>
<evidence type="ECO:0000313" key="11">
    <source>
        <dbReference type="EMBL" id="RRH75104.1"/>
    </source>
</evidence>
<keyword evidence="2" id="KW-0813">Transport</keyword>
<comment type="subcellular location">
    <subcellularLocation>
        <location evidence="1">Membrane</location>
        <topology evidence="1">Single-pass membrane protein</topology>
    </subcellularLocation>
</comment>
<dbReference type="AlphaFoldDB" id="A0A3P3DME8"/>
<keyword evidence="3" id="KW-1003">Cell membrane</keyword>
<gene>
    <name evidence="11" type="primary">tatB</name>
    <name evidence="11" type="ORF">EG244_08960</name>
</gene>
<dbReference type="Gene3D" id="1.20.5.3310">
    <property type="match status" value="1"/>
</dbReference>
<evidence type="ECO:0000256" key="4">
    <source>
        <dbReference type="ARBA" id="ARBA00022692"/>
    </source>
</evidence>
<keyword evidence="5" id="KW-0653">Protein transport</keyword>
<evidence type="ECO:0000256" key="6">
    <source>
        <dbReference type="ARBA" id="ARBA00022989"/>
    </source>
</evidence>
<feature type="region of interest" description="Disordered" evidence="9">
    <location>
        <begin position="114"/>
        <end position="153"/>
    </location>
</feature>
<dbReference type="NCBIfam" id="TIGR01410">
    <property type="entry name" value="tatB"/>
    <property type="match status" value="1"/>
</dbReference>
<comment type="caution">
    <text evidence="11">The sequence shown here is derived from an EMBL/GenBank/DDBJ whole genome shotgun (WGS) entry which is preliminary data.</text>
</comment>
<evidence type="ECO:0000256" key="7">
    <source>
        <dbReference type="ARBA" id="ARBA00023010"/>
    </source>
</evidence>
<keyword evidence="7" id="KW-0811">Translocation</keyword>
<evidence type="ECO:0000256" key="3">
    <source>
        <dbReference type="ARBA" id="ARBA00022475"/>
    </source>
</evidence>
<dbReference type="PANTHER" id="PTHR33162">
    <property type="entry name" value="SEC-INDEPENDENT PROTEIN TRANSLOCASE PROTEIN TATA, CHLOROPLASTIC"/>
    <property type="match status" value="1"/>
</dbReference>
<dbReference type="PANTHER" id="PTHR33162:SF1">
    <property type="entry name" value="SEC-INDEPENDENT PROTEIN TRANSLOCASE PROTEIN TATA, CHLOROPLASTIC"/>
    <property type="match status" value="1"/>
</dbReference>
<accession>A0A3P3DME8</accession>
<feature type="transmembrane region" description="Helical" evidence="10">
    <location>
        <begin position="6"/>
        <end position="25"/>
    </location>
</feature>
<evidence type="ECO:0000313" key="12">
    <source>
        <dbReference type="Proteomes" id="UP000282125"/>
    </source>
</evidence>
<dbReference type="GO" id="GO:0043953">
    <property type="term" value="P:protein transport by the Tat complex"/>
    <property type="evidence" value="ECO:0007669"/>
    <property type="project" value="InterPro"/>
</dbReference>
<evidence type="ECO:0000256" key="1">
    <source>
        <dbReference type="ARBA" id="ARBA00004167"/>
    </source>
</evidence>
<sequence>MLDIGWSELLVIGVVALVVVGPKDLPVMFKQLGRFTARARQMAREFSRAMESAADETGVKDVAKDLKEATSGMDRLKDAADKFEKWDPRKAMTNPGKAAMGAVMGAGLSGSAAAAVPAASAGTPEATPAAVSPAPVAAASPAAPASGETKSDT</sequence>
<evidence type="ECO:0000256" key="10">
    <source>
        <dbReference type="SAM" id="Phobius"/>
    </source>
</evidence>
<proteinExistence type="predicted"/>